<organism evidence="3 4">
    <name type="scientific">Artemisia annua</name>
    <name type="common">Sweet wormwood</name>
    <dbReference type="NCBI Taxonomy" id="35608"/>
    <lineage>
        <taxon>Eukaryota</taxon>
        <taxon>Viridiplantae</taxon>
        <taxon>Streptophyta</taxon>
        <taxon>Embryophyta</taxon>
        <taxon>Tracheophyta</taxon>
        <taxon>Spermatophyta</taxon>
        <taxon>Magnoliopsida</taxon>
        <taxon>eudicotyledons</taxon>
        <taxon>Gunneridae</taxon>
        <taxon>Pentapetalae</taxon>
        <taxon>asterids</taxon>
        <taxon>campanulids</taxon>
        <taxon>Asterales</taxon>
        <taxon>Asteraceae</taxon>
        <taxon>Asteroideae</taxon>
        <taxon>Anthemideae</taxon>
        <taxon>Artemisiinae</taxon>
        <taxon>Artemisia</taxon>
    </lineage>
</organism>
<dbReference type="EMBL" id="PKPP01002095">
    <property type="protein sequence ID" value="PWA77653.1"/>
    <property type="molecule type" value="Genomic_DNA"/>
</dbReference>
<reference evidence="3 4" key="1">
    <citation type="journal article" date="2018" name="Mol. Plant">
        <title>The genome of Artemisia annua provides insight into the evolution of Asteraceae family and artemisinin biosynthesis.</title>
        <authorList>
            <person name="Shen Q."/>
            <person name="Zhang L."/>
            <person name="Liao Z."/>
            <person name="Wang S."/>
            <person name="Yan T."/>
            <person name="Shi P."/>
            <person name="Liu M."/>
            <person name="Fu X."/>
            <person name="Pan Q."/>
            <person name="Wang Y."/>
            <person name="Lv Z."/>
            <person name="Lu X."/>
            <person name="Zhang F."/>
            <person name="Jiang W."/>
            <person name="Ma Y."/>
            <person name="Chen M."/>
            <person name="Hao X."/>
            <person name="Li L."/>
            <person name="Tang Y."/>
            <person name="Lv G."/>
            <person name="Zhou Y."/>
            <person name="Sun X."/>
            <person name="Brodelius P.E."/>
            <person name="Rose J.K.C."/>
            <person name="Tang K."/>
        </authorList>
    </citation>
    <scope>NUCLEOTIDE SEQUENCE [LARGE SCALE GENOMIC DNA]</scope>
    <source>
        <strain evidence="4">cv. Huhao1</strain>
        <tissue evidence="3">Leaf</tissue>
    </source>
</reference>
<keyword evidence="2" id="KW-0732">Signal</keyword>
<comment type="caution">
    <text evidence="3">The sequence shown here is derived from an EMBL/GenBank/DDBJ whole genome shotgun (WGS) entry which is preliminary data.</text>
</comment>
<evidence type="ECO:0000256" key="1">
    <source>
        <dbReference type="SAM" id="MobiDB-lite"/>
    </source>
</evidence>
<dbReference type="Proteomes" id="UP000245207">
    <property type="component" value="Unassembled WGS sequence"/>
</dbReference>
<feature type="compositionally biased region" description="Basic and acidic residues" evidence="1">
    <location>
        <begin position="92"/>
        <end position="103"/>
    </location>
</feature>
<evidence type="ECO:0000313" key="4">
    <source>
        <dbReference type="Proteomes" id="UP000245207"/>
    </source>
</evidence>
<accession>A0A2U1NVV3</accession>
<keyword evidence="4" id="KW-1185">Reference proteome</keyword>
<proteinExistence type="predicted"/>
<feature type="region of interest" description="Disordered" evidence="1">
    <location>
        <begin position="133"/>
        <end position="155"/>
    </location>
</feature>
<name>A0A2U1NVV3_ARTAN</name>
<feature type="chain" id="PRO_5015513496" evidence="2">
    <location>
        <begin position="28"/>
        <end position="155"/>
    </location>
</feature>
<dbReference type="AlphaFoldDB" id="A0A2U1NVV3"/>
<dbReference type="OrthoDB" id="1749727at2759"/>
<gene>
    <name evidence="3" type="ORF">CTI12_AA224020</name>
</gene>
<evidence type="ECO:0000256" key="2">
    <source>
        <dbReference type="SAM" id="SignalP"/>
    </source>
</evidence>
<evidence type="ECO:0000313" key="3">
    <source>
        <dbReference type="EMBL" id="PWA77653.1"/>
    </source>
</evidence>
<feature type="region of interest" description="Disordered" evidence="1">
    <location>
        <begin position="73"/>
        <end position="104"/>
    </location>
</feature>
<protein>
    <submittedName>
        <fullName evidence="3">Uncharacterized protein</fullName>
    </submittedName>
</protein>
<feature type="signal peptide" evidence="2">
    <location>
        <begin position="1"/>
        <end position="27"/>
    </location>
</feature>
<feature type="compositionally biased region" description="Polar residues" evidence="1">
    <location>
        <begin position="138"/>
        <end position="155"/>
    </location>
</feature>
<sequence>MESIKLATALTITMIVFMAFTSSGTMAQEFGAAPAPAPSMESVGMALQEDKQGCRKSVQISIEPNANMLEKALPTEDITQETQTRVVVLDRNSSKDRENDTPNKKSNNFKKFILLCCGNLVIKQRIVLQKGRRGSIGGNSNQANHVASQQNLLDN</sequence>